<dbReference type="InterPro" id="IPR027417">
    <property type="entry name" value="P-loop_NTPase"/>
</dbReference>
<sequence length="100" mass="11117">MFERASKKLGLDRAVLNSEFDPSHKNDKNDQQHGLDKEEIDVLLRFGAYAANKDDHEEEALLVEGDIDSILERNSTIVRYDSQSDAQSDGSSTSTVKSSS</sequence>
<dbReference type="GO" id="GO:0016887">
    <property type="term" value="F:ATP hydrolysis activity"/>
    <property type="evidence" value="ECO:0007669"/>
    <property type="project" value="TreeGrafter"/>
</dbReference>
<dbReference type="GO" id="GO:0003682">
    <property type="term" value="F:chromatin binding"/>
    <property type="evidence" value="ECO:0007669"/>
    <property type="project" value="TreeGrafter"/>
</dbReference>
<name>A0AAW2ZJ73_9EUKA</name>
<evidence type="ECO:0000256" key="2">
    <source>
        <dbReference type="SAM" id="MobiDB-lite"/>
    </source>
</evidence>
<accession>A0AAW2ZJ73</accession>
<dbReference type="GO" id="GO:0003677">
    <property type="term" value="F:DNA binding"/>
    <property type="evidence" value="ECO:0007669"/>
    <property type="project" value="TreeGrafter"/>
</dbReference>
<dbReference type="PANTHER" id="PTHR45623:SF11">
    <property type="entry name" value="KISMET, ISOFORM C"/>
    <property type="match status" value="1"/>
</dbReference>
<evidence type="ECO:0000313" key="3">
    <source>
        <dbReference type="EMBL" id="KAL0488714.1"/>
    </source>
</evidence>
<dbReference type="EMBL" id="JAOPGA020001463">
    <property type="protein sequence ID" value="KAL0488714.1"/>
    <property type="molecule type" value="Genomic_DNA"/>
</dbReference>
<feature type="region of interest" description="Disordered" evidence="2">
    <location>
        <begin position="80"/>
        <end position="100"/>
    </location>
</feature>
<dbReference type="AlphaFoldDB" id="A0AAW2ZJ73"/>
<organism evidence="3 4">
    <name type="scientific">Acrasis kona</name>
    <dbReference type="NCBI Taxonomy" id="1008807"/>
    <lineage>
        <taxon>Eukaryota</taxon>
        <taxon>Discoba</taxon>
        <taxon>Heterolobosea</taxon>
        <taxon>Tetramitia</taxon>
        <taxon>Eutetramitia</taxon>
        <taxon>Acrasidae</taxon>
        <taxon>Acrasis</taxon>
    </lineage>
</organism>
<feature type="region of interest" description="Disordered" evidence="2">
    <location>
        <begin position="1"/>
        <end position="36"/>
    </location>
</feature>
<comment type="caution">
    <text evidence="3">The sequence shown here is derived from an EMBL/GenBank/DDBJ whole genome shotgun (WGS) entry which is preliminary data.</text>
</comment>
<reference evidence="3 4" key="1">
    <citation type="submission" date="2024-03" db="EMBL/GenBank/DDBJ databases">
        <title>The Acrasis kona genome and developmental transcriptomes reveal deep origins of eukaryotic multicellular pathways.</title>
        <authorList>
            <person name="Sheikh S."/>
            <person name="Fu C.-J."/>
            <person name="Brown M.W."/>
            <person name="Baldauf S.L."/>
        </authorList>
    </citation>
    <scope>NUCLEOTIDE SEQUENCE [LARGE SCALE GENOMIC DNA]</scope>
    <source>
        <strain evidence="3 4">ATCC MYA-3509</strain>
    </source>
</reference>
<dbReference type="GO" id="GO:0005634">
    <property type="term" value="C:nucleus"/>
    <property type="evidence" value="ECO:0007669"/>
    <property type="project" value="TreeGrafter"/>
</dbReference>
<dbReference type="Gene3D" id="3.40.50.300">
    <property type="entry name" value="P-loop containing nucleotide triphosphate hydrolases"/>
    <property type="match status" value="1"/>
</dbReference>
<proteinExistence type="predicted"/>
<dbReference type="GO" id="GO:0140658">
    <property type="term" value="F:ATP-dependent chromatin remodeler activity"/>
    <property type="evidence" value="ECO:0007669"/>
    <property type="project" value="TreeGrafter"/>
</dbReference>
<feature type="compositionally biased region" description="Low complexity" evidence="2">
    <location>
        <begin position="81"/>
        <end position="100"/>
    </location>
</feature>
<feature type="compositionally biased region" description="Basic and acidic residues" evidence="2">
    <location>
        <begin position="1"/>
        <end position="11"/>
    </location>
</feature>
<dbReference type="PANTHER" id="PTHR45623">
    <property type="entry name" value="CHROMODOMAIN-HELICASE-DNA-BINDING PROTEIN 3-RELATED-RELATED"/>
    <property type="match status" value="1"/>
</dbReference>
<feature type="non-terminal residue" evidence="3">
    <location>
        <position position="100"/>
    </location>
</feature>
<gene>
    <name evidence="3" type="ORF">AKO1_002559</name>
</gene>
<keyword evidence="1" id="KW-0539">Nucleus</keyword>
<feature type="compositionally biased region" description="Basic and acidic residues" evidence="2">
    <location>
        <begin position="21"/>
        <end position="36"/>
    </location>
</feature>
<protein>
    <submittedName>
        <fullName evidence="3">Chromodomain-helicase-DNA-binding protein</fullName>
    </submittedName>
</protein>
<dbReference type="Proteomes" id="UP001431209">
    <property type="component" value="Unassembled WGS sequence"/>
</dbReference>
<keyword evidence="4" id="KW-1185">Reference proteome</keyword>
<dbReference type="GO" id="GO:0000785">
    <property type="term" value="C:chromatin"/>
    <property type="evidence" value="ECO:0007669"/>
    <property type="project" value="TreeGrafter"/>
</dbReference>
<evidence type="ECO:0000313" key="4">
    <source>
        <dbReference type="Proteomes" id="UP001431209"/>
    </source>
</evidence>
<evidence type="ECO:0000256" key="1">
    <source>
        <dbReference type="ARBA" id="ARBA00023242"/>
    </source>
</evidence>
<dbReference type="GO" id="GO:0042393">
    <property type="term" value="F:histone binding"/>
    <property type="evidence" value="ECO:0007669"/>
    <property type="project" value="TreeGrafter"/>
</dbReference>